<gene>
    <name evidence="3" type="primary">fliE_13</name>
    <name evidence="3" type="ORF">SDC9_98628</name>
</gene>
<keyword evidence="3" id="KW-0282">Flagellum</keyword>
<dbReference type="GO" id="GO:0071973">
    <property type="term" value="P:bacterial-type flagellum-dependent cell motility"/>
    <property type="evidence" value="ECO:0007669"/>
    <property type="project" value="InterPro"/>
</dbReference>
<reference evidence="3" key="1">
    <citation type="submission" date="2019-08" db="EMBL/GenBank/DDBJ databases">
        <authorList>
            <person name="Kucharzyk K."/>
            <person name="Murdoch R.W."/>
            <person name="Higgins S."/>
            <person name="Loffler F."/>
        </authorList>
    </citation>
    <scope>NUCLEOTIDE SEQUENCE</scope>
</reference>
<dbReference type="GO" id="GO:0003774">
    <property type="term" value="F:cytoskeletal motor activity"/>
    <property type="evidence" value="ECO:0007669"/>
    <property type="project" value="InterPro"/>
</dbReference>
<dbReference type="Pfam" id="PF02049">
    <property type="entry name" value="FliE"/>
    <property type="match status" value="1"/>
</dbReference>
<dbReference type="PANTHER" id="PTHR34653">
    <property type="match status" value="1"/>
</dbReference>
<dbReference type="GO" id="GO:0005198">
    <property type="term" value="F:structural molecule activity"/>
    <property type="evidence" value="ECO:0007669"/>
    <property type="project" value="InterPro"/>
</dbReference>
<dbReference type="PANTHER" id="PTHR34653:SF1">
    <property type="entry name" value="FLAGELLAR HOOK-BASAL BODY COMPLEX PROTEIN FLIE"/>
    <property type="match status" value="1"/>
</dbReference>
<keyword evidence="3" id="KW-0966">Cell projection</keyword>
<keyword evidence="3" id="KW-0969">Cilium</keyword>
<dbReference type="PRINTS" id="PR01006">
    <property type="entry name" value="FLGHOOKFLIE"/>
</dbReference>
<evidence type="ECO:0000256" key="2">
    <source>
        <dbReference type="ARBA" id="ARBA00023143"/>
    </source>
</evidence>
<protein>
    <submittedName>
        <fullName evidence="3">Flagellar hook-basal body complex protein FliE</fullName>
    </submittedName>
</protein>
<keyword evidence="2" id="KW-0975">Bacterial flagellum</keyword>
<dbReference type="NCBIfam" id="TIGR00205">
    <property type="entry name" value="fliE"/>
    <property type="match status" value="1"/>
</dbReference>
<comment type="caution">
    <text evidence="3">The sequence shown here is derived from an EMBL/GenBank/DDBJ whole genome shotgun (WGS) entry which is preliminary data.</text>
</comment>
<dbReference type="InterPro" id="IPR001624">
    <property type="entry name" value="FliE"/>
</dbReference>
<organism evidence="3">
    <name type="scientific">bioreactor metagenome</name>
    <dbReference type="NCBI Taxonomy" id="1076179"/>
    <lineage>
        <taxon>unclassified sequences</taxon>
        <taxon>metagenomes</taxon>
        <taxon>ecological metagenomes</taxon>
    </lineage>
</organism>
<dbReference type="HAMAP" id="MF_00724">
    <property type="entry name" value="FliE"/>
    <property type="match status" value="1"/>
</dbReference>
<dbReference type="AlphaFoldDB" id="A0A645AFT7"/>
<accession>A0A645AFT7</accession>
<proteinExistence type="inferred from homology"/>
<sequence>MGEKTILQIAEIFKNAVDAANRTDANVKADQYAVATGQSDDLHTLMIDVSKADLALQTLVQLRNKAVDAYNEIMKMSL</sequence>
<dbReference type="EMBL" id="VSSQ01013611">
    <property type="protein sequence ID" value="MPM51877.1"/>
    <property type="molecule type" value="Genomic_DNA"/>
</dbReference>
<evidence type="ECO:0000313" key="3">
    <source>
        <dbReference type="EMBL" id="MPM51877.1"/>
    </source>
</evidence>
<comment type="subcellular location">
    <subcellularLocation>
        <location evidence="1">Bacterial flagellum basal body</location>
    </subcellularLocation>
</comment>
<name>A0A645AFT7_9ZZZZ</name>
<dbReference type="GO" id="GO:0009425">
    <property type="term" value="C:bacterial-type flagellum basal body"/>
    <property type="evidence" value="ECO:0007669"/>
    <property type="project" value="UniProtKB-SubCell"/>
</dbReference>
<evidence type="ECO:0000256" key="1">
    <source>
        <dbReference type="ARBA" id="ARBA00004117"/>
    </source>
</evidence>